<evidence type="ECO:0000313" key="1">
    <source>
        <dbReference type="EMBL" id="MBB4903563.1"/>
    </source>
</evidence>
<protein>
    <recommendedName>
        <fullName evidence="3">GIY-YIG nuclease family protein</fullName>
    </recommendedName>
</protein>
<dbReference type="AlphaFoldDB" id="A0A7W7PYH9"/>
<proteinExistence type="predicted"/>
<name>A0A7W7PYH9_9ACTN</name>
<comment type="caution">
    <text evidence="1">The sequence shown here is derived from an EMBL/GenBank/DDBJ whole genome shotgun (WGS) entry which is preliminary data.</text>
</comment>
<gene>
    <name evidence="1" type="ORF">FHS37_007660</name>
</gene>
<keyword evidence="2" id="KW-1185">Reference proteome</keyword>
<dbReference type="EMBL" id="JACHJI010000033">
    <property type="protein sequence ID" value="MBB4903563.1"/>
    <property type="molecule type" value="Genomic_DNA"/>
</dbReference>
<sequence length="136" mass="15048">MTALPPGTAPLLPGTPLRRSYDLAADALGDRLLRRQPVKIALWVLPDYAGDEHKAVYLLGSGTFELLYTGSTSRGLGTVRARVNEHRRDPRKAEVTWVMVLPVQREADVEQAEGEVGRLLGRPRLSQRLPRLNSKG</sequence>
<reference evidence="1 2" key="1">
    <citation type="submission" date="2020-08" db="EMBL/GenBank/DDBJ databases">
        <title>Genomic Encyclopedia of Type Strains, Phase III (KMG-III): the genomes of soil and plant-associated and newly described type strains.</title>
        <authorList>
            <person name="Whitman W."/>
        </authorList>
    </citation>
    <scope>NUCLEOTIDE SEQUENCE [LARGE SCALE GENOMIC DNA]</scope>
    <source>
        <strain evidence="1 2">CECT 3273</strain>
    </source>
</reference>
<organism evidence="1 2">
    <name type="scientific">Streptomyces griseomycini</name>
    <dbReference type="NCBI Taxonomy" id="66895"/>
    <lineage>
        <taxon>Bacteria</taxon>
        <taxon>Bacillati</taxon>
        <taxon>Actinomycetota</taxon>
        <taxon>Actinomycetes</taxon>
        <taxon>Kitasatosporales</taxon>
        <taxon>Streptomycetaceae</taxon>
        <taxon>Streptomyces</taxon>
    </lineage>
</organism>
<evidence type="ECO:0008006" key="3">
    <source>
        <dbReference type="Google" id="ProtNLM"/>
    </source>
</evidence>
<dbReference type="RefSeq" id="WP_184829697.1">
    <property type="nucleotide sequence ID" value="NZ_BMTK01000047.1"/>
</dbReference>
<accession>A0A7W7PYH9</accession>
<dbReference type="Proteomes" id="UP000579523">
    <property type="component" value="Unassembled WGS sequence"/>
</dbReference>
<evidence type="ECO:0000313" key="2">
    <source>
        <dbReference type="Proteomes" id="UP000579523"/>
    </source>
</evidence>